<evidence type="ECO:0000256" key="1">
    <source>
        <dbReference type="ARBA" id="ARBA00022670"/>
    </source>
</evidence>
<dbReference type="InterPro" id="IPR009003">
    <property type="entry name" value="Peptidase_S1_PA"/>
</dbReference>
<keyword evidence="7" id="KW-1185">Reference proteome</keyword>
<dbReference type="PANTHER" id="PTHR24264:SF83">
    <property type="entry name" value="COMPLEMENT FACTOR I"/>
    <property type="match status" value="1"/>
</dbReference>
<dbReference type="InterPro" id="IPR001254">
    <property type="entry name" value="Trypsin_dom"/>
</dbReference>
<dbReference type="CDD" id="cd00190">
    <property type="entry name" value="Tryp_SPc"/>
    <property type="match status" value="1"/>
</dbReference>
<dbReference type="Gene3D" id="2.40.10.10">
    <property type="entry name" value="Trypsin-like serine proteases"/>
    <property type="match status" value="3"/>
</dbReference>
<dbReference type="InterPro" id="IPR018114">
    <property type="entry name" value="TRYPSIN_HIS"/>
</dbReference>
<dbReference type="InterPro" id="IPR050127">
    <property type="entry name" value="Serine_Proteases_S1"/>
</dbReference>
<evidence type="ECO:0000313" key="7">
    <source>
        <dbReference type="Proteomes" id="UP000471640"/>
    </source>
</evidence>
<keyword evidence="1 6" id="KW-0645">Protease</keyword>
<dbReference type="RefSeq" id="WP_164655786.1">
    <property type="nucleotide sequence ID" value="NZ_JAAIJR010000117.1"/>
</dbReference>
<evidence type="ECO:0000313" key="6">
    <source>
        <dbReference type="EMBL" id="NEX22692.1"/>
    </source>
</evidence>
<reference evidence="6 7" key="2">
    <citation type="submission" date="2020-02" db="EMBL/GenBank/DDBJ databases">
        <title>Genome sequences of Thiorhodococcus mannitoliphagus and Thiorhodococcus minor, purple sulfur photosynthetic bacteria in the gammaproteobacterial family, Chromatiaceae.</title>
        <authorList>
            <person name="Aviles F.A."/>
            <person name="Meyer T.E."/>
            <person name="Kyndt J.A."/>
        </authorList>
    </citation>
    <scope>NUCLEOTIDE SEQUENCE [LARGE SCALE GENOMIC DNA]</scope>
    <source>
        <strain evidence="6 7">DSM 18266</strain>
    </source>
</reference>
<dbReference type="PANTHER" id="PTHR24264">
    <property type="entry name" value="TRYPSIN-RELATED"/>
    <property type="match status" value="1"/>
</dbReference>
<dbReference type="PROSITE" id="PS00134">
    <property type="entry name" value="TRYPSIN_HIS"/>
    <property type="match status" value="1"/>
</dbReference>
<evidence type="ECO:0000256" key="3">
    <source>
        <dbReference type="ARBA" id="ARBA00023157"/>
    </source>
</evidence>
<dbReference type="GO" id="GO:0006508">
    <property type="term" value="P:proteolysis"/>
    <property type="evidence" value="ECO:0007669"/>
    <property type="project" value="UniProtKB-KW"/>
</dbReference>
<protein>
    <submittedName>
        <fullName evidence="6">Trypsin-like serine protease</fullName>
    </submittedName>
</protein>
<dbReference type="InterPro" id="IPR043504">
    <property type="entry name" value="Peptidase_S1_PA_chymotrypsin"/>
</dbReference>
<name>A0A6P1E2F9_9GAMM</name>
<keyword evidence="2" id="KW-0378">Hydrolase</keyword>
<evidence type="ECO:0000256" key="2">
    <source>
        <dbReference type="ARBA" id="ARBA00022801"/>
    </source>
</evidence>
<gene>
    <name evidence="6" type="ORF">G3480_20675</name>
</gene>
<dbReference type="GO" id="GO:0004252">
    <property type="term" value="F:serine-type endopeptidase activity"/>
    <property type="evidence" value="ECO:0007669"/>
    <property type="project" value="InterPro"/>
</dbReference>
<evidence type="ECO:0000256" key="4">
    <source>
        <dbReference type="SAM" id="SignalP"/>
    </source>
</evidence>
<proteinExistence type="predicted"/>
<dbReference type="GO" id="GO:0005615">
    <property type="term" value="C:extracellular space"/>
    <property type="evidence" value="ECO:0007669"/>
    <property type="project" value="TreeGrafter"/>
</dbReference>
<keyword evidence="3" id="KW-1015">Disulfide bond</keyword>
<comment type="caution">
    <text evidence="6">The sequence shown here is derived from an EMBL/GenBank/DDBJ whole genome shotgun (WGS) entry which is preliminary data.</text>
</comment>
<dbReference type="AlphaFoldDB" id="A0A6P1E2F9"/>
<dbReference type="SMART" id="SM00020">
    <property type="entry name" value="Tryp_SPc"/>
    <property type="match status" value="1"/>
</dbReference>
<sequence length="833" mass="88309">MGKIRLSGKLIPLVLLATSGAVSALDVMPQMQAAVPAAPAQATSRQLNHMVGQLPASAAAAVELTEEDQAKIAEDNRTAASGTPLKIGLVKEVGIDVDLQPLDVPAMTEQTYSFAGGTVRRSGGRLALAINLHTTQALGTRLRFDNVRLAGGNLYVTNEAGTVFGPYSGPMESFWSATIPGEELTVYVDVAEEVSDNVNFTIGAALLFDRGALHLCADNAPCVEDASCHTAAEWPAIDNARKAVAHINFVQGSASYLCSGGLLTDTDPDTSIPYFLTANHCIDDPEVARTVEAWFDYKTPFCGAPCHPIQPGTASTLGATLLNNSAVDDHSLLALDEPPPEGSWYLGWTDTSMTEPSGSADGTMLFRLSHPRGSPQAFSAQRIERSADCGIDSLPYGRFIFSRDVMGATEGGSSGSPVMLSDGRVVGQLFGACGYFPEDVCDRTNSVVDGAFASYFNDIAKWLSPNPEQLPVTVQKFGTGEGRIVSSLNAESDSASPTAEAAISAQPRLLGSTPVEQSEWPWQAALKIDTWRINGQWSCGGSVIAPNWILTAAHCIVDNIDDRHMTIAPANILVRTGSTQFDFGGQMVKVKRIVKHPEFDPLTFNHDIALLELKEPVYVEPVRPVTWNREAALACPGTAGAVTGWTPTELCGLTETLLSKVDVSITNPDTCRRAYPDADITNYMLCSTLAAEDDELCQADDGSPLVVGNGRGGFVQAGVVSWGNGCDSPDSPTVYTRVATHVEWMESVTGDDLSSELGNGVIDCGSNCISQFPKDSVITLTAEATPGSAFAGWEGACTGEEGTCELTITQALNVKAIFNSTQISAKSCSFRAQ</sequence>
<feature type="chain" id="PRO_5026717525" evidence="4">
    <location>
        <begin position="25"/>
        <end position="833"/>
    </location>
</feature>
<dbReference type="PRINTS" id="PR00722">
    <property type="entry name" value="CHYMOTRYPSIN"/>
</dbReference>
<accession>A0A6P1E2F9</accession>
<evidence type="ECO:0000259" key="5">
    <source>
        <dbReference type="PROSITE" id="PS50240"/>
    </source>
</evidence>
<dbReference type="InterPro" id="IPR001314">
    <property type="entry name" value="Peptidase_S1A"/>
</dbReference>
<dbReference type="FunFam" id="2.40.10.10:FF:000068">
    <property type="entry name" value="transmembrane protease serine 2"/>
    <property type="match status" value="1"/>
</dbReference>
<dbReference type="Pfam" id="PF00089">
    <property type="entry name" value="Trypsin"/>
    <property type="match status" value="1"/>
</dbReference>
<feature type="domain" description="Peptidase S1" evidence="5">
    <location>
        <begin position="509"/>
        <end position="750"/>
    </location>
</feature>
<keyword evidence="4" id="KW-0732">Signal</keyword>
<feature type="signal peptide" evidence="4">
    <location>
        <begin position="1"/>
        <end position="24"/>
    </location>
</feature>
<dbReference type="Proteomes" id="UP000471640">
    <property type="component" value="Unassembled WGS sequence"/>
</dbReference>
<dbReference type="PROSITE" id="PS50240">
    <property type="entry name" value="TRYPSIN_DOM"/>
    <property type="match status" value="1"/>
</dbReference>
<dbReference type="EMBL" id="JAAIJR010000117">
    <property type="protein sequence ID" value="NEX22692.1"/>
    <property type="molecule type" value="Genomic_DNA"/>
</dbReference>
<organism evidence="6 7">
    <name type="scientific">Thiorhodococcus mannitoliphagus</name>
    <dbReference type="NCBI Taxonomy" id="329406"/>
    <lineage>
        <taxon>Bacteria</taxon>
        <taxon>Pseudomonadati</taxon>
        <taxon>Pseudomonadota</taxon>
        <taxon>Gammaproteobacteria</taxon>
        <taxon>Chromatiales</taxon>
        <taxon>Chromatiaceae</taxon>
        <taxon>Thiorhodococcus</taxon>
    </lineage>
</organism>
<reference evidence="7" key="1">
    <citation type="journal article" date="2020" name="Microbiol. Resour. Announc.">
        <title>Draft Genome Sequences of Thiorhodococcus mannitoliphagus and Thiorhodococcus minor, Purple Sulfur Photosynthetic Bacteria in the Gammaproteobacterial Family Chromatiaceae.</title>
        <authorList>
            <person name="Aviles F.A."/>
            <person name="Meyer T.E."/>
            <person name="Kyndt J.A."/>
        </authorList>
    </citation>
    <scope>NUCLEOTIDE SEQUENCE [LARGE SCALE GENOMIC DNA]</scope>
    <source>
        <strain evidence="7">DSM 18266</strain>
    </source>
</reference>
<dbReference type="Pfam" id="PF13365">
    <property type="entry name" value="Trypsin_2"/>
    <property type="match status" value="1"/>
</dbReference>
<dbReference type="SUPFAM" id="SSF50494">
    <property type="entry name" value="Trypsin-like serine proteases"/>
    <property type="match status" value="2"/>
</dbReference>